<organism evidence="7 8">
    <name type="scientific">Metapseudomonas otitidis</name>
    <dbReference type="NCBI Taxonomy" id="319939"/>
    <lineage>
        <taxon>Bacteria</taxon>
        <taxon>Pseudomonadati</taxon>
        <taxon>Pseudomonadota</taxon>
        <taxon>Gammaproteobacteria</taxon>
        <taxon>Pseudomonadales</taxon>
        <taxon>Pseudomonadaceae</taxon>
        <taxon>Metapseudomonas</taxon>
    </lineage>
</organism>
<dbReference type="InterPro" id="IPR007581">
    <property type="entry name" value="Endonuclease-V"/>
</dbReference>
<keyword evidence="3 6" id="KW-0540">Nuclease</keyword>
<dbReference type="GO" id="GO:0005737">
    <property type="term" value="C:cytoplasm"/>
    <property type="evidence" value="ECO:0007669"/>
    <property type="project" value="UniProtKB-SubCell"/>
</dbReference>
<feature type="binding site" evidence="6">
    <location>
        <position position="111"/>
    </location>
    <ligand>
        <name>Mg(2+)</name>
        <dbReference type="ChEBI" id="CHEBI:18420"/>
    </ligand>
</feature>
<dbReference type="Proteomes" id="UP000501237">
    <property type="component" value="Chromosome"/>
</dbReference>
<dbReference type="EC" id="3.1.21.7" evidence="6"/>
<reference evidence="7 8" key="1">
    <citation type="journal article" date="2020" name="Microbiol. Resour. Announc.">
        <title>Complete genome sequence of Pseudomonas otitidis strain MrB4, isolated from Lake Biwa in Japan.</title>
        <authorList>
            <person name="Miyazaki K."/>
            <person name="Hase E."/>
            <person name="Maruya T."/>
        </authorList>
    </citation>
    <scope>NUCLEOTIDE SEQUENCE [LARGE SCALE GENOMIC DNA]</scope>
    <source>
        <strain evidence="7 8">MrB4</strain>
    </source>
</reference>
<dbReference type="PANTHER" id="PTHR28511:SF1">
    <property type="entry name" value="ENDONUCLEASE V"/>
    <property type="match status" value="1"/>
</dbReference>
<dbReference type="AlphaFoldDB" id="A0A679GHC4"/>
<dbReference type="GO" id="GO:0003727">
    <property type="term" value="F:single-stranded RNA binding"/>
    <property type="evidence" value="ECO:0007669"/>
    <property type="project" value="TreeGrafter"/>
</dbReference>
<protein>
    <recommendedName>
        <fullName evidence="6">Endonuclease V</fullName>
        <ecNumber evidence="6">3.1.21.7</ecNumber>
    </recommendedName>
    <alternativeName>
        <fullName evidence="6">Deoxyinosine 3'endonuclease</fullName>
    </alternativeName>
    <alternativeName>
        <fullName evidence="6">Deoxyribonuclease V</fullName>
        <shortName evidence="6">DNase V</shortName>
    </alternativeName>
</protein>
<comment type="catalytic activity">
    <reaction evidence="6">
        <text>Endonucleolytic cleavage at apurinic or apyrimidinic sites to products with a 5'-phosphate.</text>
        <dbReference type="EC" id="3.1.21.7"/>
    </reaction>
</comment>
<keyword evidence="2 6" id="KW-0963">Cytoplasm</keyword>
<keyword evidence="6" id="KW-0479">Metal-binding</keyword>
<name>A0A679GHC4_9GAMM</name>
<dbReference type="Pfam" id="PF04493">
    <property type="entry name" value="Endonuclease_5"/>
    <property type="match status" value="1"/>
</dbReference>
<feature type="binding site" evidence="6">
    <location>
        <position position="43"/>
    </location>
    <ligand>
        <name>Mg(2+)</name>
        <dbReference type="ChEBI" id="CHEBI:18420"/>
    </ligand>
</feature>
<dbReference type="GO" id="GO:0006281">
    <property type="term" value="P:DNA repair"/>
    <property type="evidence" value="ECO:0007669"/>
    <property type="project" value="UniProtKB-UniRule"/>
</dbReference>
<dbReference type="Gene3D" id="3.30.2170.10">
    <property type="entry name" value="archaeoglobus fulgidus dsm 4304 superfamily"/>
    <property type="match status" value="1"/>
</dbReference>
<comment type="subcellular location">
    <subcellularLocation>
        <location evidence="1 6">Cytoplasm</location>
    </subcellularLocation>
</comment>
<dbReference type="GeneID" id="57398629"/>
<sequence>MQPVIQHPWDVTPDDALEIQKHLAARVVKEDRLGPVARIAGIDVAYHKDNDTLIATVAVLDATTLEVIEQRALAGQASFPYVPGLFSFRELPPVIELLATLEQRPDLIICDGQGIAHPRRLGLASHLGVLFDVPTIGCGKTRFIGEHLPPPNQRGGVAALMDGDEQIGAALRTQDGTNPVYVSIGHNVTLETACKWVLAASPRFRLPETTRCADQHGRQFARQLSVPSSTPT</sequence>
<dbReference type="PANTHER" id="PTHR28511">
    <property type="entry name" value="ENDONUCLEASE V"/>
    <property type="match status" value="1"/>
</dbReference>
<evidence type="ECO:0000256" key="2">
    <source>
        <dbReference type="ARBA" id="ARBA00022490"/>
    </source>
</evidence>
<comment type="cofactor">
    <cofactor evidence="6">
        <name>Mg(2+)</name>
        <dbReference type="ChEBI" id="CHEBI:18420"/>
    </cofactor>
</comment>
<dbReference type="RefSeq" id="WP_172434022.1">
    <property type="nucleotide sequence ID" value="NZ_AP022642.1"/>
</dbReference>
<comment type="function">
    <text evidence="6">DNA repair enzyme involved in the repair of deaminated bases. Selectively cleaves double-stranded DNA at the second phosphodiester bond 3' to a deoxyinosine leaving behind the intact lesion on the nicked DNA.</text>
</comment>
<evidence type="ECO:0000256" key="4">
    <source>
        <dbReference type="ARBA" id="ARBA00022759"/>
    </source>
</evidence>
<keyword evidence="4 6" id="KW-0255">Endonuclease</keyword>
<feature type="site" description="Interaction with target DNA" evidence="6">
    <location>
        <position position="81"/>
    </location>
</feature>
<gene>
    <name evidence="7" type="primary">nfi_2</name>
    <name evidence="6" type="synonym">nfi</name>
    <name evidence="7" type="ORF">PtoMrB4_34120</name>
</gene>
<dbReference type="GO" id="GO:0043737">
    <property type="term" value="F:deoxyribonuclease V activity"/>
    <property type="evidence" value="ECO:0007669"/>
    <property type="project" value="UniProtKB-UniRule"/>
</dbReference>
<evidence type="ECO:0000256" key="6">
    <source>
        <dbReference type="HAMAP-Rule" id="MF_00801"/>
    </source>
</evidence>
<keyword evidence="6" id="KW-0234">DNA repair</keyword>
<dbReference type="GO" id="GO:0016891">
    <property type="term" value="F:RNA endonuclease activity producing 5'-phosphomonoesters, hydrolytic mechanism"/>
    <property type="evidence" value="ECO:0007669"/>
    <property type="project" value="TreeGrafter"/>
</dbReference>
<dbReference type="NCBIfam" id="NF008629">
    <property type="entry name" value="PRK11617.1"/>
    <property type="match status" value="1"/>
</dbReference>
<evidence type="ECO:0000256" key="1">
    <source>
        <dbReference type="ARBA" id="ARBA00004496"/>
    </source>
</evidence>
<evidence type="ECO:0000313" key="7">
    <source>
        <dbReference type="EMBL" id="BCA29435.1"/>
    </source>
</evidence>
<keyword evidence="6" id="KW-0227">DNA damage</keyword>
<proteinExistence type="inferred from homology"/>
<keyword evidence="5 6" id="KW-0378">Hydrolase</keyword>
<evidence type="ECO:0000256" key="5">
    <source>
        <dbReference type="ARBA" id="ARBA00022801"/>
    </source>
</evidence>
<dbReference type="EMBL" id="AP022642">
    <property type="protein sequence ID" value="BCA29435.1"/>
    <property type="molecule type" value="Genomic_DNA"/>
</dbReference>
<comment type="similarity">
    <text evidence="6">Belongs to the endonuclease V family.</text>
</comment>
<evidence type="ECO:0000256" key="3">
    <source>
        <dbReference type="ARBA" id="ARBA00022722"/>
    </source>
</evidence>
<dbReference type="GO" id="GO:0000287">
    <property type="term" value="F:magnesium ion binding"/>
    <property type="evidence" value="ECO:0007669"/>
    <property type="project" value="UniProtKB-UniRule"/>
</dbReference>
<dbReference type="KEGG" id="poj:PtoMrB4_34120"/>
<dbReference type="CDD" id="cd06559">
    <property type="entry name" value="Endonuclease_V"/>
    <property type="match status" value="1"/>
</dbReference>
<keyword evidence="6" id="KW-0460">Magnesium</keyword>
<evidence type="ECO:0000313" key="8">
    <source>
        <dbReference type="Proteomes" id="UP000501237"/>
    </source>
</evidence>
<accession>A0A679GHC4</accession>
<dbReference type="HAMAP" id="MF_00801">
    <property type="entry name" value="Endonuclease_5"/>
    <property type="match status" value="1"/>
</dbReference>